<accession>A0AAQ3QDU2</accession>
<name>A0AAQ3QDU2_9LILI</name>
<gene>
    <name evidence="1" type="ORF">Cni_G17774</name>
</gene>
<organism evidence="1 2">
    <name type="scientific">Canna indica</name>
    <name type="common">Indian-shot</name>
    <dbReference type="NCBI Taxonomy" id="4628"/>
    <lineage>
        <taxon>Eukaryota</taxon>
        <taxon>Viridiplantae</taxon>
        <taxon>Streptophyta</taxon>
        <taxon>Embryophyta</taxon>
        <taxon>Tracheophyta</taxon>
        <taxon>Spermatophyta</taxon>
        <taxon>Magnoliopsida</taxon>
        <taxon>Liliopsida</taxon>
        <taxon>Zingiberales</taxon>
        <taxon>Cannaceae</taxon>
        <taxon>Canna</taxon>
    </lineage>
</organism>
<dbReference type="EMBL" id="CP136894">
    <property type="protein sequence ID" value="WOL09021.1"/>
    <property type="molecule type" value="Genomic_DNA"/>
</dbReference>
<evidence type="ECO:0008006" key="3">
    <source>
        <dbReference type="Google" id="ProtNLM"/>
    </source>
</evidence>
<protein>
    <recommendedName>
        <fullName evidence="3">Endonuclease/exonuclease/phosphatase domain-containing protein</fullName>
    </recommendedName>
</protein>
<keyword evidence="2" id="KW-1185">Reference proteome</keyword>
<sequence>MEDFLLKRVDYLKPDPLPLSTHPPACRDGSFITIDDAFLGGPGLGSPLGSNLLLDASATLLNSIRDSYSNPSTITTDLLDPATPSQAGLAKKRKSIVSRSSRLICKDYIPAHKKAELLHLQSNEIFWITRVYEPSIRSGRRAFIQELYDVTSVTSDLVIIGGYFNMTKTNSERLNCRGNNIDRRRFSKLIADCALLDLPSSGIYYTWTNNQIDHALAKLDRVLVNSKFWDPLPNARVYGVARKFSDHVSLLLHNPLFIPGAAHPFRIESGWISNLEFFNIIKAGLLPALASRVSHSDVLRGWISSWKSLHSILKIWNSAKRKAWKAKRLSLELHVHDLTIKADSGLLSSSDLLEFRKCKAELDALYLSEDQYWRQRAKKRWIKEGDRNTRYFHQCATIRRKRNWVTKILTPLGPLTESIRSRRLSEISILVSLVKRSSPFWTSTGLRYIRMIPSLYNIWITPITLFLWRKQHLLLKG</sequence>
<evidence type="ECO:0000313" key="1">
    <source>
        <dbReference type="EMBL" id="WOL09021.1"/>
    </source>
</evidence>
<reference evidence="1 2" key="1">
    <citation type="submission" date="2023-10" db="EMBL/GenBank/DDBJ databases">
        <title>Chromosome-scale genome assembly provides insights into flower coloration mechanisms of Canna indica.</title>
        <authorList>
            <person name="Li C."/>
        </authorList>
    </citation>
    <scope>NUCLEOTIDE SEQUENCE [LARGE SCALE GENOMIC DNA]</scope>
    <source>
        <tissue evidence="1">Flower</tissue>
    </source>
</reference>
<dbReference type="AlphaFoldDB" id="A0AAQ3QDU2"/>
<dbReference type="SUPFAM" id="SSF56219">
    <property type="entry name" value="DNase I-like"/>
    <property type="match status" value="1"/>
</dbReference>
<dbReference type="PANTHER" id="PTHR33710:SF71">
    <property type="entry name" value="ENDONUCLEASE_EXONUCLEASE_PHOSPHATASE DOMAIN-CONTAINING PROTEIN"/>
    <property type="match status" value="1"/>
</dbReference>
<proteinExistence type="predicted"/>
<dbReference type="InterPro" id="IPR036691">
    <property type="entry name" value="Endo/exonu/phosph_ase_sf"/>
</dbReference>
<evidence type="ECO:0000313" key="2">
    <source>
        <dbReference type="Proteomes" id="UP001327560"/>
    </source>
</evidence>
<dbReference type="Gene3D" id="3.60.10.10">
    <property type="entry name" value="Endonuclease/exonuclease/phosphatase"/>
    <property type="match status" value="1"/>
</dbReference>
<dbReference type="Proteomes" id="UP001327560">
    <property type="component" value="Chromosome 5"/>
</dbReference>
<dbReference type="PANTHER" id="PTHR33710">
    <property type="entry name" value="BNAC02G09200D PROTEIN"/>
    <property type="match status" value="1"/>
</dbReference>